<sequence>MTQVTQFSAMPSSVDVAAIEREARRLRAEMVRTVAGQFAAYLRRRFARQPGKVQAA</sequence>
<dbReference type="RefSeq" id="WP_170139623.1">
    <property type="nucleotide sequence ID" value="NZ_QKZS01000005.1"/>
</dbReference>
<organism evidence="1 2">
    <name type="scientific">Cereibacter changlensis</name>
    <dbReference type="NCBI Taxonomy" id="402884"/>
    <lineage>
        <taxon>Bacteria</taxon>
        <taxon>Pseudomonadati</taxon>
        <taxon>Pseudomonadota</taxon>
        <taxon>Alphaproteobacteria</taxon>
        <taxon>Rhodobacterales</taxon>
        <taxon>Paracoccaceae</taxon>
        <taxon>Cereibacter</taxon>
    </lineage>
</organism>
<name>A0A2W7R1F2_9RHOB</name>
<proteinExistence type="predicted"/>
<comment type="caution">
    <text evidence="1">The sequence shown here is derived from an EMBL/GenBank/DDBJ whole genome shotgun (WGS) entry which is preliminary data.</text>
</comment>
<evidence type="ECO:0000313" key="1">
    <source>
        <dbReference type="EMBL" id="PZX54374.1"/>
    </source>
</evidence>
<dbReference type="Proteomes" id="UP000249538">
    <property type="component" value="Unassembled WGS sequence"/>
</dbReference>
<protein>
    <submittedName>
        <fullName evidence="1">Uncharacterized protein</fullName>
    </submittedName>
</protein>
<dbReference type="NCBIfam" id="NF046098">
    <property type="entry name" value="RSP_7527_fam"/>
    <property type="match status" value="1"/>
</dbReference>
<dbReference type="InterPro" id="IPR058227">
    <property type="entry name" value="RSP_7527-like"/>
</dbReference>
<dbReference type="EMBL" id="QKZS01000005">
    <property type="protein sequence ID" value="PZX54374.1"/>
    <property type="molecule type" value="Genomic_DNA"/>
</dbReference>
<evidence type="ECO:0000313" key="2">
    <source>
        <dbReference type="Proteomes" id="UP000249538"/>
    </source>
</evidence>
<gene>
    <name evidence="1" type="ORF">LX76_02021</name>
</gene>
<reference evidence="1 2" key="1">
    <citation type="submission" date="2018-06" db="EMBL/GenBank/DDBJ databases">
        <title>Genomic Encyclopedia of Archaeal and Bacterial Type Strains, Phase II (KMG-II): from individual species to whole genera.</title>
        <authorList>
            <person name="Goeker M."/>
        </authorList>
    </citation>
    <scope>NUCLEOTIDE SEQUENCE [LARGE SCALE GENOMIC DNA]</scope>
    <source>
        <strain evidence="1 2">DSM 18774</strain>
    </source>
</reference>
<dbReference type="AlphaFoldDB" id="A0A2W7R1F2"/>
<accession>A0A2W7R1F2</accession>